<name>A0A918NY50_9ACTN</name>
<protein>
    <submittedName>
        <fullName evidence="2">Uncharacterized protein</fullName>
    </submittedName>
</protein>
<accession>A0A918NY50</accession>
<evidence type="ECO:0000313" key="2">
    <source>
        <dbReference type="EMBL" id="GGY05044.1"/>
    </source>
</evidence>
<comment type="caution">
    <text evidence="2">The sequence shown here is derived from an EMBL/GenBank/DDBJ whole genome shotgun (WGS) entry which is preliminary data.</text>
</comment>
<reference evidence="2" key="1">
    <citation type="journal article" date="2014" name="Int. J. Syst. Evol. Microbiol.">
        <title>Complete genome sequence of Corynebacterium casei LMG S-19264T (=DSM 44701T), isolated from a smear-ripened cheese.</title>
        <authorList>
            <consortium name="US DOE Joint Genome Institute (JGI-PGF)"/>
            <person name="Walter F."/>
            <person name="Albersmeier A."/>
            <person name="Kalinowski J."/>
            <person name="Ruckert C."/>
        </authorList>
    </citation>
    <scope>NUCLEOTIDE SEQUENCE</scope>
    <source>
        <strain evidence="2">JCM 4790</strain>
    </source>
</reference>
<keyword evidence="3" id="KW-1185">Reference proteome</keyword>
<sequence length="125" mass="13386">MSHSLRSRITSPSDSCPASSIYLSVKLCGEPGKPSAERPGGRLARFCGAPLESHARASRRPSSQRAEASPTRKQLSVPPIPEGSLLPARPAILPTTQHGQQGSAEGMSGFQVRPKTRSDLLFWLI</sequence>
<dbReference type="Proteomes" id="UP000619244">
    <property type="component" value="Unassembled WGS sequence"/>
</dbReference>
<gene>
    <name evidence="2" type="ORF">GCM10010358_68020</name>
</gene>
<organism evidence="2 3">
    <name type="scientific">Streptomyces minutiscleroticus</name>
    <dbReference type="NCBI Taxonomy" id="68238"/>
    <lineage>
        <taxon>Bacteria</taxon>
        <taxon>Bacillati</taxon>
        <taxon>Actinomycetota</taxon>
        <taxon>Actinomycetes</taxon>
        <taxon>Kitasatosporales</taxon>
        <taxon>Streptomycetaceae</taxon>
        <taxon>Streptomyces</taxon>
    </lineage>
</organism>
<evidence type="ECO:0000313" key="3">
    <source>
        <dbReference type="Proteomes" id="UP000619244"/>
    </source>
</evidence>
<reference evidence="2" key="2">
    <citation type="submission" date="2020-09" db="EMBL/GenBank/DDBJ databases">
        <authorList>
            <person name="Sun Q."/>
            <person name="Ohkuma M."/>
        </authorList>
    </citation>
    <scope>NUCLEOTIDE SEQUENCE</scope>
    <source>
        <strain evidence="2">JCM 4790</strain>
    </source>
</reference>
<feature type="region of interest" description="Disordered" evidence="1">
    <location>
        <begin position="28"/>
        <end position="88"/>
    </location>
</feature>
<feature type="compositionally biased region" description="Low complexity" evidence="1">
    <location>
        <begin position="60"/>
        <end position="69"/>
    </location>
</feature>
<dbReference type="AlphaFoldDB" id="A0A918NY50"/>
<proteinExistence type="predicted"/>
<dbReference type="EMBL" id="BMVU01000055">
    <property type="protein sequence ID" value="GGY05044.1"/>
    <property type="molecule type" value="Genomic_DNA"/>
</dbReference>
<evidence type="ECO:0000256" key="1">
    <source>
        <dbReference type="SAM" id="MobiDB-lite"/>
    </source>
</evidence>